<proteinExistence type="predicted"/>
<dbReference type="EMBL" id="LFIW01001110">
    <property type="protein sequence ID" value="KZL83412.1"/>
    <property type="molecule type" value="Genomic_DNA"/>
</dbReference>
<dbReference type="Pfam" id="PF14441">
    <property type="entry name" value="OTT_1508_deam"/>
    <property type="match status" value="1"/>
</dbReference>
<accession>A0A161Y1W9</accession>
<feature type="region of interest" description="Disordered" evidence="1">
    <location>
        <begin position="1"/>
        <end position="37"/>
    </location>
</feature>
<name>A0A161Y1W9_COLIC</name>
<evidence type="ECO:0000313" key="2">
    <source>
        <dbReference type="EMBL" id="KZL83412.1"/>
    </source>
</evidence>
<sequence>MSLSLCSLSEALPTESDSDSTASPRPRPTVTASPTSSIWRDLPESVFRQHVVDLEKLTNGVPVDAQTFPLPPPSPDNTLVPDAAGETEASPKVHARATLGTTGTRDNYRDSDGQHMHSRPRQLTLAAEQRLADDIAYLVAVGEGAQSVAATTVQETRAGRHGAERGQLQDAGLRVTIASVDAIQPDSQAFLRSIFQLLSAAPNAKKLHGLLDVVVRHHQTRLLNRLRSAKWQKPVYLSRTHKKPLYADFANLVHRVQFLYTKKEAAARAQLERELLALANLLEAFETETNDHEKLVDIVRSSYELCTSPLVANYLERLQAGRATTQIQACLKTLRQLEKLAAYYRICQSLTRLCQSYAKIFDGVELLFLPPFEAVPLTLAYQPWARSTHVHAEVILTVHHDLEKPAGPWHKPRCLGASKYFCYLCFLFIRHHGAYFAANTHGACYDQWTIPDLADYPQSVADRYRAVLRAMDAEILTQTQVGRNKSAADWKFVAAETYPSCGQGLARG</sequence>
<dbReference type="InterPro" id="IPR027796">
    <property type="entry name" value="OTT_1508_deam-like"/>
</dbReference>
<protein>
    <submittedName>
        <fullName evidence="2">Uncharacterized protein</fullName>
    </submittedName>
</protein>
<keyword evidence="3" id="KW-1185">Reference proteome</keyword>
<feature type="region of interest" description="Disordered" evidence="1">
    <location>
        <begin position="64"/>
        <end position="120"/>
    </location>
</feature>
<organism evidence="2 3">
    <name type="scientific">Colletotrichum incanum</name>
    <name type="common">Soybean anthracnose fungus</name>
    <dbReference type="NCBI Taxonomy" id="1573173"/>
    <lineage>
        <taxon>Eukaryota</taxon>
        <taxon>Fungi</taxon>
        <taxon>Dikarya</taxon>
        <taxon>Ascomycota</taxon>
        <taxon>Pezizomycotina</taxon>
        <taxon>Sordariomycetes</taxon>
        <taxon>Hypocreomycetidae</taxon>
        <taxon>Glomerellales</taxon>
        <taxon>Glomerellaceae</taxon>
        <taxon>Colletotrichum</taxon>
        <taxon>Colletotrichum spaethianum species complex</taxon>
    </lineage>
</organism>
<gene>
    <name evidence="2" type="ORF">CI238_08449</name>
</gene>
<dbReference type="AlphaFoldDB" id="A0A161Y1W9"/>
<evidence type="ECO:0000313" key="3">
    <source>
        <dbReference type="Proteomes" id="UP000076584"/>
    </source>
</evidence>
<reference evidence="2 3" key="1">
    <citation type="submission" date="2015-06" db="EMBL/GenBank/DDBJ databases">
        <title>Survival trade-offs in plant roots during colonization by closely related pathogenic and mutualistic fungi.</title>
        <authorList>
            <person name="Hacquard S."/>
            <person name="Kracher B."/>
            <person name="Hiruma K."/>
            <person name="Weinman A."/>
            <person name="Muench P."/>
            <person name="Garrido Oter R."/>
            <person name="Ver Loren van Themaat E."/>
            <person name="Dallerey J.-F."/>
            <person name="Damm U."/>
            <person name="Henrissat B."/>
            <person name="Lespinet O."/>
            <person name="Thon M."/>
            <person name="Kemen E."/>
            <person name="McHardy A.C."/>
            <person name="Schulze-Lefert P."/>
            <person name="O'Connell R.J."/>
        </authorList>
    </citation>
    <scope>NUCLEOTIDE SEQUENCE [LARGE SCALE GENOMIC DNA]</scope>
    <source>
        <strain evidence="2 3">MAFF 238704</strain>
    </source>
</reference>
<dbReference type="Proteomes" id="UP000076584">
    <property type="component" value="Unassembled WGS sequence"/>
</dbReference>
<feature type="compositionally biased region" description="Basic and acidic residues" evidence="1">
    <location>
        <begin position="106"/>
        <end position="115"/>
    </location>
</feature>
<comment type="caution">
    <text evidence="2">The sequence shown here is derived from an EMBL/GenBank/DDBJ whole genome shotgun (WGS) entry which is preliminary data.</text>
</comment>
<evidence type="ECO:0000256" key="1">
    <source>
        <dbReference type="SAM" id="MobiDB-lite"/>
    </source>
</evidence>